<name>D3EQJ6_ATETH</name>
<keyword evidence="3" id="KW-1185">Reference proteome</keyword>
<gene>
    <name evidence="2" type="ordered locus">UCYN_10710</name>
</gene>
<keyword evidence="1" id="KW-0812">Transmembrane</keyword>
<dbReference type="HOGENOM" id="CLU_962007_0_0_3"/>
<evidence type="ECO:0000313" key="3">
    <source>
        <dbReference type="Proteomes" id="UP000001405"/>
    </source>
</evidence>
<dbReference type="AlphaFoldDB" id="D3EQJ6"/>
<dbReference type="STRING" id="1453429.UCYN_10710"/>
<organism evidence="3">
    <name type="scientific">Atelocyanobacterium thalassa (isolate ALOHA)</name>
    <dbReference type="NCBI Taxonomy" id="1453429"/>
    <lineage>
        <taxon>Bacteria</taxon>
        <taxon>Bacillati</taxon>
        <taxon>Cyanobacteriota</taxon>
        <taxon>Cyanophyceae</taxon>
        <taxon>Oscillatoriophycideae</taxon>
        <taxon>Chroococcales</taxon>
        <taxon>Aphanothecaceae</taxon>
        <taxon>Candidatus Atelocyanobacterium</taxon>
        <taxon>Candidatus Atelocyanobacterium thalassae</taxon>
    </lineage>
</organism>
<accession>D3EQJ6</accession>
<keyword evidence="1" id="KW-0472">Membrane</keyword>
<dbReference type="KEGG" id="cyu:UCYN_10710"/>
<protein>
    <submittedName>
        <fullName evidence="2">Uncharacterized protein</fullName>
    </submittedName>
</protein>
<evidence type="ECO:0000313" key="2">
    <source>
        <dbReference type="EMBL" id="ADB95746.1"/>
    </source>
</evidence>
<dbReference type="EMBL" id="CP001842">
    <property type="protein sequence ID" value="ADB95746.1"/>
    <property type="molecule type" value="Genomic_DNA"/>
</dbReference>
<dbReference type="Proteomes" id="UP000001405">
    <property type="component" value="Chromosome"/>
</dbReference>
<reference evidence="2 3" key="1">
    <citation type="journal article" date="2010" name="Nature">
        <title>Metabolic streamlining in an open-ocean nitrogen-fixing cyanobacterium.</title>
        <authorList>
            <person name="Tripp H.J."/>
            <person name="Bench S.R."/>
            <person name="Turk K.A."/>
            <person name="Foster R.A."/>
            <person name="Desany B.A."/>
            <person name="Niazi F."/>
            <person name="Affourtit J.P."/>
            <person name="Zehr J.P."/>
        </authorList>
    </citation>
    <scope>NUCLEOTIDE SEQUENCE [LARGE SCALE GENOMIC DNA]</scope>
    <source>
        <strain evidence="3">ALOHA</strain>
    </source>
</reference>
<feature type="transmembrane region" description="Helical" evidence="1">
    <location>
        <begin position="135"/>
        <end position="153"/>
    </location>
</feature>
<evidence type="ECO:0000256" key="1">
    <source>
        <dbReference type="SAM" id="Phobius"/>
    </source>
</evidence>
<keyword evidence="1" id="KW-1133">Transmembrane helix</keyword>
<sequence length="289" mass="33493">MLSRRSPEINLNLMNINDYLDNDIAEEKLLELMTLEVHRYINSISQDHNNFLLHKRKIDLLINHIEIINSTIKKELKLHTMDPSTNSKDIESQIKDDTVSKDNISSNNTNKSSIFSTLVNSIAHFQISLDFVKKIAIYLVIIIILLTLLISSFPKFQYLKSKMVGTIIHSDSAAKIDLENNELSVLQFLTPEEEIIINVQSRINDLITSHHETLIDSFEIDFSKNCLVLLINKEWYDLPVKEQDNWTQEIFEYIQELNLSKLIIKNLNNVVIARSPVVGKQVVIFRRHI</sequence>
<proteinExistence type="predicted"/>